<evidence type="ECO:0000256" key="11">
    <source>
        <dbReference type="ARBA" id="ARBA00023146"/>
    </source>
</evidence>
<dbReference type="GO" id="GO:0006419">
    <property type="term" value="P:alanyl-tRNA aminoacylation"/>
    <property type="evidence" value="ECO:0007669"/>
    <property type="project" value="UniProtKB-UniRule"/>
</dbReference>
<comment type="domain">
    <text evidence="12">Consists of three domains; the N-terminal catalytic domain, the editing domain and the C-terminal C-Ala domain. The editing domain removes incorrectly charged amino acids, while the C-Ala domain, along with tRNA(Ala), serves as a bridge to cooperatively bring together the editing and aminoacylation centers thus stimulating deacylation of misacylated tRNAs.</text>
</comment>
<name>H2C851_9CREN</name>
<comment type="function">
    <text evidence="12">Catalyzes the attachment of alanine to tRNA(Ala) in a two-step reaction: alanine is first activated by ATP to form Ala-AMP and then transferred to the acceptor end of tRNA(Ala). Also edits incorrectly charged Ser-tRNA(Ala) and Gly-tRNA(Ala) via its editing domain.</text>
</comment>
<dbReference type="SUPFAM" id="SSF101353">
    <property type="entry name" value="Putative anticodon-binding domain of alanyl-tRNA synthetase (AlaRS)"/>
    <property type="match status" value="1"/>
</dbReference>
<dbReference type="FunFam" id="3.30.54.20:FF:000004">
    <property type="entry name" value="Alanine--tRNA ligase"/>
    <property type="match status" value="1"/>
</dbReference>
<keyword evidence="8 12" id="KW-0067">ATP-binding</keyword>
<keyword evidence="9 12" id="KW-0694">RNA-binding</keyword>
<dbReference type="HAMAP" id="MF_00036_A">
    <property type="entry name" value="Ala_tRNA_synth_A"/>
    <property type="match status" value="1"/>
</dbReference>
<dbReference type="InterPro" id="IPR003156">
    <property type="entry name" value="DHHA1_dom"/>
</dbReference>
<dbReference type="NCBIfam" id="TIGR03683">
    <property type="entry name" value="A-tRNA_syn_arch"/>
    <property type="match status" value="1"/>
</dbReference>
<feature type="domain" description="Alanyl-transfer RNA synthetases family profile" evidence="14">
    <location>
        <begin position="60"/>
        <end position="748"/>
    </location>
</feature>
<evidence type="ECO:0000313" key="15">
    <source>
        <dbReference type="EMBL" id="EHP68327.1"/>
    </source>
</evidence>
<keyword evidence="10 12" id="KW-0648">Protein biosynthesis</keyword>
<keyword evidence="7 12" id="KW-0862">Zinc</keyword>
<keyword evidence="2 12" id="KW-0963">Cytoplasm</keyword>
<proteinExistence type="inferred from homology"/>
<dbReference type="Gene3D" id="3.30.54.20">
    <property type="match status" value="1"/>
</dbReference>
<dbReference type="PANTHER" id="PTHR11777">
    <property type="entry name" value="ALANYL-TRNA SYNTHETASE"/>
    <property type="match status" value="1"/>
</dbReference>
<gene>
    <name evidence="12" type="primary">alaS</name>
    <name evidence="15" type="ORF">MetMK1DRAFT_00027540</name>
</gene>
<evidence type="ECO:0000256" key="6">
    <source>
        <dbReference type="ARBA" id="ARBA00022741"/>
    </source>
</evidence>
<evidence type="ECO:0000256" key="13">
    <source>
        <dbReference type="SAM" id="Coils"/>
    </source>
</evidence>
<dbReference type="InterPro" id="IPR002318">
    <property type="entry name" value="Ala-tRNA-lgiase_IIc"/>
</dbReference>
<dbReference type="Gene3D" id="3.30.930.10">
    <property type="entry name" value="Bira Bifunctional Protein, Domain 2"/>
    <property type="match status" value="1"/>
</dbReference>
<dbReference type="GO" id="GO:0005524">
    <property type="term" value="F:ATP binding"/>
    <property type="evidence" value="ECO:0007669"/>
    <property type="project" value="UniProtKB-UniRule"/>
</dbReference>
<dbReference type="InterPro" id="IPR022429">
    <property type="entry name" value="Ala-tRNA_lgiase_arc"/>
</dbReference>
<feature type="binding site" evidence="12">
    <location>
        <position position="601"/>
    </location>
    <ligand>
        <name>Zn(2+)</name>
        <dbReference type="ChEBI" id="CHEBI:29105"/>
    </ligand>
</feature>
<accession>H2C851</accession>
<evidence type="ECO:0000256" key="1">
    <source>
        <dbReference type="ARBA" id="ARBA00008226"/>
    </source>
</evidence>
<keyword evidence="4 12" id="KW-0436">Ligase</keyword>
<comment type="catalytic activity">
    <reaction evidence="12">
        <text>tRNA(Ala) + L-alanine + ATP = L-alanyl-tRNA(Ala) + AMP + diphosphate</text>
        <dbReference type="Rhea" id="RHEA:12540"/>
        <dbReference type="Rhea" id="RHEA-COMP:9657"/>
        <dbReference type="Rhea" id="RHEA-COMP:9923"/>
        <dbReference type="ChEBI" id="CHEBI:30616"/>
        <dbReference type="ChEBI" id="CHEBI:33019"/>
        <dbReference type="ChEBI" id="CHEBI:57972"/>
        <dbReference type="ChEBI" id="CHEBI:78442"/>
        <dbReference type="ChEBI" id="CHEBI:78497"/>
        <dbReference type="ChEBI" id="CHEBI:456215"/>
        <dbReference type="EC" id="6.1.1.7"/>
    </reaction>
</comment>
<keyword evidence="11 12" id="KW-0030">Aminoacyl-tRNA synthetase</keyword>
<comment type="subcellular location">
    <subcellularLocation>
        <location evidence="12">Cytoplasm</location>
    </subcellularLocation>
</comment>
<evidence type="ECO:0000256" key="7">
    <source>
        <dbReference type="ARBA" id="ARBA00022833"/>
    </source>
</evidence>
<dbReference type="InterPro" id="IPR018165">
    <property type="entry name" value="Ala-tRNA-synth_IIc_core"/>
</dbReference>
<dbReference type="EC" id="6.1.1.7" evidence="12"/>
<dbReference type="GO" id="GO:0005737">
    <property type="term" value="C:cytoplasm"/>
    <property type="evidence" value="ECO:0007669"/>
    <property type="project" value="UniProtKB-SubCell"/>
</dbReference>
<dbReference type="GO" id="GO:0004813">
    <property type="term" value="F:alanine-tRNA ligase activity"/>
    <property type="evidence" value="ECO:0007669"/>
    <property type="project" value="UniProtKB-UniRule"/>
</dbReference>
<feature type="coiled-coil region" evidence="13">
    <location>
        <begin position="746"/>
        <end position="791"/>
    </location>
</feature>
<evidence type="ECO:0000256" key="3">
    <source>
        <dbReference type="ARBA" id="ARBA00022555"/>
    </source>
</evidence>
<dbReference type="HOGENOM" id="CLU_004485_4_0_2"/>
<feature type="binding site" evidence="12">
    <location>
        <position position="705"/>
    </location>
    <ligand>
        <name>Zn(2+)</name>
        <dbReference type="ChEBI" id="CHEBI:29105"/>
    </ligand>
</feature>
<dbReference type="InterPro" id="IPR018163">
    <property type="entry name" value="Thr/Ala-tRNA-synth_IIc_edit"/>
</dbReference>
<protein>
    <recommendedName>
        <fullName evidence="12">Alanine--tRNA ligase</fullName>
        <ecNumber evidence="12">6.1.1.7</ecNumber>
    </recommendedName>
    <alternativeName>
        <fullName evidence="12">Alanyl-tRNA synthetase</fullName>
        <shortName evidence="12">AlaRS</shortName>
    </alternativeName>
</protein>
<dbReference type="Gene3D" id="3.30.980.10">
    <property type="entry name" value="Threonyl-trna Synthetase, Chain A, domain 2"/>
    <property type="match status" value="1"/>
</dbReference>
<organism evidence="15 16">
    <name type="scientific">Metallosphaera yellowstonensis MK1</name>
    <dbReference type="NCBI Taxonomy" id="671065"/>
    <lineage>
        <taxon>Archaea</taxon>
        <taxon>Thermoproteota</taxon>
        <taxon>Thermoprotei</taxon>
        <taxon>Sulfolobales</taxon>
        <taxon>Sulfolobaceae</taxon>
        <taxon>Metallosphaera</taxon>
    </lineage>
</organism>
<dbReference type="Pfam" id="PF07973">
    <property type="entry name" value="tRNA_SAD"/>
    <property type="match status" value="1"/>
</dbReference>
<dbReference type="RefSeq" id="WP_009074614.1">
    <property type="nucleotide sequence ID" value="NZ_JH597770.1"/>
</dbReference>
<comment type="cofactor">
    <cofactor evidence="12">
        <name>Zn(2+)</name>
        <dbReference type="ChEBI" id="CHEBI:29105"/>
    </cofactor>
    <text evidence="12">Binds 1 zinc ion per subunit.</text>
</comment>
<dbReference type="FunFam" id="3.30.980.10:FF:000004">
    <property type="entry name" value="Alanine--tRNA ligase, cytoplasmic"/>
    <property type="match status" value="1"/>
</dbReference>
<evidence type="ECO:0000256" key="10">
    <source>
        <dbReference type="ARBA" id="ARBA00022917"/>
    </source>
</evidence>
<sequence>MKASEMEYRLKFFLDNGFQRKECKVCKTPFWTLDRTREDCADIPCSDYHFLDMKEGSLNWSVSESRKKFLEFFRKRGHEIIPPKPVLARWREDLYLTIASIVDFQPYITSGLVPPPANPLVISQPCIRMDDVDNVGITFGRHLTTFEMGGHHAFNYPDKFVYWKDETVSYAKEFFTKELGISEDLLNFKESWWEGGGNAGPSFEVTVGGLELATLVFMQYEISAGDYVPLKLKIVDTGYGIERIAWFTQKTPTAFHAIYGNLVDTFFDKLGQPRVDSELLRVASRFAGRIDPDNISTLVEHRNLVAKALGIPVDVVKDELNRAARIFQVLDHTKTVALMLGDGLVPSSSGEGYLGRLLIRRALRTLKFLGTDVKLSELVKLQINFWGYDFPQLLRNRDYILDVVDVEQEKFQELISKTSSLSEFLSKSKRSIGLEDLVELYDSNGIPPDIIADELRKKGIQIEVPHNFYSIVAKRHQVAPLKKDKDTLKLPEHIINEVKDIRATEALYYKDQYARSFDATVLLSKSKYLVLDRTLFYPEGGGQLGDQGWIILNGDRVRVVDTQKVGDIVVHILDREINLEKGMRIEGEIDWERRFRLMRHHTATHVVLAAAKKLLGDHVWQAGAEKTPQKARLDITHYKPLTAEEIRKIEDMANSVINDRRPVRPFEINRVEAEMKYGVSIYEGGVPNKANIRLLEIEGWDVESCGGTHVWNTGDIGAIKIVKTEKIQDGIIRLEYVAGDMVSRYARELEDKLVNVSSKLETSSDQLEMKVEKLLREHQEAKNLIAYYRKEALELLSRSIQERSINGIRLIILPQIKDQELEKELMRRLTSQSKTLVVHITQTNGELRVDLGTSRDIDVKGVVERLKEMGGKGGGRGTFGSMVVANKSREEIIDYIKETIERGGL</sequence>
<evidence type="ECO:0000256" key="8">
    <source>
        <dbReference type="ARBA" id="ARBA00022840"/>
    </source>
</evidence>
<evidence type="ECO:0000256" key="2">
    <source>
        <dbReference type="ARBA" id="ARBA00022490"/>
    </source>
</evidence>
<dbReference type="CDD" id="cd00673">
    <property type="entry name" value="AlaRS_core"/>
    <property type="match status" value="1"/>
</dbReference>
<dbReference type="InterPro" id="IPR009000">
    <property type="entry name" value="Transl_B-barrel_sf"/>
</dbReference>
<dbReference type="InterPro" id="IPR012947">
    <property type="entry name" value="tRNA_SAD"/>
</dbReference>
<evidence type="ECO:0000256" key="9">
    <source>
        <dbReference type="ARBA" id="ARBA00022884"/>
    </source>
</evidence>
<dbReference type="Proteomes" id="UP000003980">
    <property type="component" value="Unassembled WGS sequence"/>
</dbReference>
<dbReference type="FunFam" id="3.30.930.10:FF:000056">
    <property type="entry name" value="Alanine--tRNA ligase"/>
    <property type="match status" value="1"/>
</dbReference>
<dbReference type="AlphaFoldDB" id="H2C851"/>
<dbReference type="GO" id="GO:0000049">
    <property type="term" value="F:tRNA binding"/>
    <property type="evidence" value="ECO:0007669"/>
    <property type="project" value="UniProtKB-KW"/>
</dbReference>
<dbReference type="PROSITE" id="PS50860">
    <property type="entry name" value="AA_TRNA_LIGASE_II_ALA"/>
    <property type="match status" value="1"/>
</dbReference>
<evidence type="ECO:0000313" key="16">
    <source>
        <dbReference type="Proteomes" id="UP000003980"/>
    </source>
</evidence>
<dbReference type="SMART" id="SM00863">
    <property type="entry name" value="tRNA_SAD"/>
    <property type="match status" value="1"/>
</dbReference>
<keyword evidence="16" id="KW-1185">Reference proteome</keyword>
<dbReference type="Gene3D" id="2.40.30.130">
    <property type="match status" value="1"/>
</dbReference>
<dbReference type="EMBL" id="JH597770">
    <property type="protein sequence ID" value="EHP68327.1"/>
    <property type="molecule type" value="Genomic_DNA"/>
</dbReference>
<dbReference type="GO" id="GO:0008270">
    <property type="term" value="F:zinc ion binding"/>
    <property type="evidence" value="ECO:0007669"/>
    <property type="project" value="UniProtKB-UniRule"/>
</dbReference>
<keyword evidence="5 12" id="KW-0479">Metal-binding</keyword>
<dbReference type="NCBIfam" id="TIGR00344">
    <property type="entry name" value="alaS"/>
    <property type="match status" value="1"/>
</dbReference>
<dbReference type="PRINTS" id="PR00980">
    <property type="entry name" value="TRNASYNTHALA"/>
</dbReference>
<evidence type="ECO:0000259" key="14">
    <source>
        <dbReference type="PROSITE" id="PS50860"/>
    </source>
</evidence>
<dbReference type="InterPro" id="IPR018164">
    <property type="entry name" value="Ala-tRNA-synth_IIc_N"/>
</dbReference>
<comment type="similarity">
    <text evidence="1 12">Belongs to the class-II aminoacyl-tRNA synthetase family.</text>
</comment>
<dbReference type="SUPFAM" id="SSF50447">
    <property type="entry name" value="Translation proteins"/>
    <property type="match status" value="1"/>
</dbReference>
<feature type="binding site" evidence="12">
    <location>
        <position position="605"/>
    </location>
    <ligand>
        <name>Zn(2+)</name>
        <dbReference type="ChEBI" id="CHEBI:29105"/>
    </ligand>
</feature>
<dbReference type="SUPFAM" id="SSF55186">
    <property type="entry name" value="ThrRS/AlaRS common domain"/>
    <property type="match status" value="1"/>
</dbReference>
<dbReference type="SUPFAM" id="SSF55681">
    <property type="entry name" value="Class II aaRS and biotin synthetases"/>
    <property type="match status" value="1"/>
</dbReference>
<dbReference type="Pfam" id="PF02272">
    <property type="entry name" value="DHHA1"/>
    <property type="match status" value="1"/>
</dbReference>
<evidence type="ECO:0000256" key="4">
    <source>
        <dbReference type="ARBA" id="ARBA00022598"/>
    </source>
</evidence>
<keyword evidence="3 12" id="KW-0820">tRNA-binding</keyword>
<dbReference type="STRING" id="671065.MetMK1DRAFT_00027540"/>
<feature type="binding site" evidence="12">
    <location>
        <position position="709"/>
    </location>
    <ligand>
        <name>Zn(2+)</name>
        <dbReference type="ChEBI" id="CHEBI:29105"/>
    </ligand>
</feature>
<dbReference type="InterPro" id="IPR045864">
    <property type="entry name" value="aa-tRNA-synth_II/BPL/LPL"/>
</dbReference>
<dbReference type="InterPro" id="IPR018162">
    <property type="entry name" value="Ala-tRNA-ligase_IIc_anticod-bd"/>
</dbReference>
<dbReference type="InterPro" id="IPR050058">
    <property type="entry name" value="Ala-tRNA_ligase"/>
</dbReference>
<evidence type="ECO:0000256" key="5">
    <source>
        <dbReference type="ARBA" id="ARBA00022723"/>
    </source>
</evidence>
<keyword evidence="6 12" id="KW-0547">Nucleotide-binding</keyword>
<evidence type="ECO:0000256" key="12">
    <source>
        <dbReference type="HAMAP-Rule" id="MF_00036"/>
    </source>
</evidence>
<dbReference type="GO" id="GO:0002161">
    <property type="term" value="F:aminoacyl-tRNA deacylase activity"/>
    <property type="evidence" value="ECO:0007669"/>
    <property type="project" value="TreeGrafter"/>
</dbReference>
<dbReference type="eggNOG" id="arCOG01255">
    <property type="taxonomic scope" value="Archaea"/>
</dbReference>
<dbReference type="OrthoDB" id="7506at2157"/>
<keyword evidence="13" id="KW-0175">Coiled coil</keyword>
<reference evidence="15 16" key="1">
    <citation type="submission" date="2012-01" db="EMBL/GenBank/DDBJ databases">
        <title>Improved High-Quality Draft sequence of Metallosphaera yellowstonensis MK1.</title>
        <authorList>
            <consortium name="US DOE Joint Genome Institute"/>
            <person name="Lucas S."/>
            <person name="Han J."/>
            <person name="Cheng J.-F."/>
            <person name="Goodwin L."/>
            <person name="Pitluck S."/>
            <person name="Peters L."/>
            <person name="Teshima H."/>
            <person name="Detter J.C."/>
            <person name="Han C."/>
            <person name="Tapia R."/>
            <person name="Land M."/>
            <person name="Hauser L."/>
            <person name="Kyrpides N."/>
            <person name="Kozubal M."/>
            <person name="Macur R.E."/>
            <person name="Jay Z."/>
            <person name="Inskeep W."/>
            <person name="Woyke T."/>
        </authorList>
    </citation>
    <scope>NUCLEOTIDE SEQUENCE [LARGE SCALE GENOMIC DNA]</scope>
    <source>
        <strain evidence="15 16">MK1</strain>
    </source>
</reference>
<dbReference type="PANTHER" id="PTHR11777:SF9">
    <property type="entry name" value="ALANINE--TRNA LIGASE, CYTOPLASMIC"/>
    <property type="match status" value="1"/>
</dbReference>
<dbReference type="Pfam" id="PF01411">
    <property type="entry name" value="tRNA-synt_2c"/>
    <property type="match status" value="1"/>
</dbReference>